<sequence length="798" mass="89369">MFKNYFKTSVRSIVRNKLFSAINIVGLAISMSICLLVISIVSESFSYDKFHADYDRIHRVITQYQFLEDDPNDFASTSILAGQRTMEEVPGLEASTMLVSNYSEDILINDKYYPIEGRFATEDFFEVFSFNVLRGNASTALEEPNSIVITDKTAERLYAGKDALGKTMVTKSGKNYLITAIVETPPHASHFTFQSLISYSTYKAERNENPDSKYWISWNNIWSNHVYIKLLENTKPAEVNARLLSISEEENKASDRISNTVSLQPLTNIIMRSDLSNSNGKVIGIEVIWILTGLTLVIILSAGFNYTNLSIARSLRRSKEVGVRKVIGATRGHIFTQFILEATIISMISLCISFFLLQVLKPQFVQLLPEFAEAYQLNTEVSLVLYFILFAVIIGVMAGTFPALFLSKLNAINALKNSGSGRLFSRVNVRKALIVIQFTLSIAFIVAASIGYKQYKYALGFDLGFNTENILNVRVQGNDVGQLEAAFSKIPEVTDISKSTLVASTGSTYSATFKFEDPMDSTSLFYNAVDEKYIPLMKHDIIAGTNFTGLSKDPKEESVVILNETAIKHFNMGTPTEALEKNVEIDGKKLKIIGVVRDFHYAKIQDDIEPFGFRNTNNQYYIMNLKIDTKDVLNTMQKIEQAWDSVDEVHPLNAQFYDERIERAYADFSILFKVVGFLAFVSISIATMGLLGMSVYTAETRLKEISIRKVLGATEGSLIKLLAKSFMWLLCIAALIAVPITYFVFDSLILIDMANRINIGVIELFSGVVIIFTIGFFTIGSQTWKAAKSNPAQTLRSQ</sequence>
<keyword evidence="10" id="KW-1185">Reference proteome</keyword>
<evidence type="ECO:0000259" key="7">
    <source>
        <dbReference type="Pfam" id="PF02687"/>
    </source>
</evidence>
<keyword evidence="2" id="KW-1003">Cell membrane</keyword>
<dbReference type="InterPro" id="IPR025857">
    <property type="entry name" value="MacB_PCD"/>
</dbReference>
<evidence type="ECO:0000256" key="5">
    <source>
        <dbReference type="ARBA" id="ARBA00023136"/>
    </source>
</evidence>
<feature type="transmembrane region" description="Helical" evidence="6">
    <location>
        <begin position="432"/>
        <end position="452"/>
    </location>
</feature>
<feature type="transmembrane region" description="Helical" evidence="6">
    <location>
        <begin position="21"/>
        <end position="41"/>
    </location>
</feature>
<protein>
    <recommendedName>
        <fullName evidence="11">ABC transporter permease</fullName>
    </recommendedName>
</protein>
<feature type="transmembrane region" description="Helical" evidence="6">
    <location>
        <begin position="338"/>
        <end position="360"/>
    </location>
</feature>
<evidence type="ECO:0000313" key="9">
    <source>
        <dbReference type="EMBL" id="OEK05501.1"/>
    </source>
</evidence>
<evidence type="ECO:0000256" key="3">
    <source>
        <dbReference type="ARBA" id="ARBA00022692"/>
    </source>
</evidence>
<feature type="domain" description="ABC3 transporter permease C-terminal" evidence="7">
    <location>
        <begin position="295"/>
        <end position="410"/>
    </location>
</feature>
<reference evidence="9 10" key="1">
    <citation type="submission" date="2016-08" db="EMBL/GenBank/DDBJ databases">
        <title>Draft genome of Fabibacter sp. strain SK-8.</title>
        <authorList>
            <person name="Wong S.-K."/>
            <person name="Hamasaki K."/>
            <person name="Yoshizawa S."/>
        </authorList>
    </citation>
    <scope>NUCLEOTIDE SEQUENCE [LARGE SCALE GENOMIC DNA]</scope>
    <source>
        <strain evidence="9 10">SK-8</strain>
    </source>
</reference>
<gene>
    <name evidence="9" type="ORF">BFP71_08235</name>
</gene>
<evidence type="ECO:0000256" key="1">
    <source>
        <dbReference type="ARBA" id="ARBA00004651"/>
    </source>
</evidence>
<accession>A0A1E5T2B1</accession>
<comment type="subcellular location">
    <subcellularLocation>
        <location evidence="1">Cell membrane</location>
        <topology evidence="1">Multi-pass membrane protein</topology>
    </subcellularLocation>
</comment>
<feature type="transmembrane region" description="Helical" evidence="6">
    <location>
        <begin position="287"/>
        <end position="309"/>
    </location>
</feature>
<keyword evidence="3 6" id="KW-0812">Transmembrane</keyword>
<evidence type="ECO:0008006" key="11">
    <source>
        <dbReference type="Google" id="ProtNLM"/>
    </source>
</evidence>
<dbReference type="GO" id="GO:0022857">
    <property type="term" value="F:transmembrane transporter activity"/>
    <property type="evidence" value="ECO:0007669"/>
    <property type="project" value="TreeGrafter"/>
</dbReference>
<evidence type="ECO:0000256" key="2">
    <source>
        <dbReference type="ARBA" id="ARBA00022475"/>
    </source>
</evidence>
<name>A0A1E5T2B1_9BACT</name>
<keyword evidence="5 6" id="KW-0472">Membrane</keyword>
<dbReference type="AlphaFoldDB" id="A0A1E5T2B1"/>
<feature type="transmembrane region" description="Helical" evidence="6">
    <location>
        <begin position="383"/>
        <end position="406"/>
    </location>
</feature>
<dbReference type="Pfam" id="PF12704">
    <property type="entry name" value="MacB_PCD"/>
    <property type="match status" value="2"/>
</dbReference>
<dbReference type="PANTHER" id="PTHR30572:SF18">
    <property type="entry name" value="ABC-TYPE MACROLIDE FAMILY EXPORT SYSTEM PERMEASE COMPONENT 2"/>
    <property type="match status" value="1"/>
</dbReference>
<organism evidence="9 10">
    <name type="scientific">Roseivirga misakiensis</name>
    <dbReference type="NCBI Taxonomy" id="1563681"/>
    <lineage>
        <taxon>Bacteria</taxon>
        <taxon>Pseudomonadati</taxon>
        <taxon>Bacteroidota</taxon>
        <taxon>Cytophagia</taxon>
        <taxon>Cytophagales</taxon>
        <taxon>Roseivirgaceae</taxon>
        <taxon>Roseivirga</taxon>
    </lineage>
</organism>
<dbReference type="STRING" id="1563681.BFP71_08235"/>
<proteinExistence type="predicted"/>
<evidence type="ECO:0000259" key="8">
    <source>
        <dbReference type="Pfam" id="PF12704"/>
    </source>
</evidence>
<evidence type="ECO:0000256" key="6">
    <source>
        <dbReference type="SAM" id="Phobius"/>
    </source>
</evidence>
<dbReference type="Proteomes" id="UP000095552">
    <property type="component" value="Unassembled WGS sequence"/>
</dbReference>
<dbReference type="EMBL" id="MDGQ01000005">
    <property type="protein sequence ID" value="OEK05501.1"/>
    <property type="molecule type" value="Genomic_DNA"/>
</dbReference>
<feature type="transmembrane region" description="Helical" evidence="6">
    <location>
        <begin position="757"/>
        <end position="779"/>
    </location>
</feature>
<dbReference type="GO" id="GO:0005886">
    <property type="term" value="C:plasma membrane"/>
    <property type="evidence" value="ECO:0007669"/>
    <property type="project" value="UniProtKB-SubCell"/>
</dbReference>
<feature type="transmembrane region" description="Helical" evidence="6">
    <location>
        <begin position="726"/>
        <end position="745"/>
    </location>
</feature>
<feature type="domain" description="MacB-like periplasmic core" evidence="8">
    <location>
        <begin position="467"/>
        <end position="599"/>
    </location>
</feature>
<feature type="domain" description="MacB-like periplasmic core" evidence="8">
    <location>
        <begin position="20"/>
        <end position="243"/>
    </location>
</feature>
<dbReference type="InterPro" id="IPR003838">
    <property type="entry name" value="ABC3_permease_C"/>
</dbReference>
<dbReference type="Pfam" id="PF02687">
    <property type="entry name" value="FtsX"/>
    <property type="match status" value="2"/>
</dbReference>
<keyword evidence="4 6" id="KW-1133">Transmembrane helix</keyword>
<dbReference type="InterPro" id="IPR050250">
    <property type="entry name" value="Macrolide_Exporter_MacB"/>
</dbReference>
<evidence type="ECO:0000256" key="4">
    <source>
        <dbReference type="ARBA" id="ARBA00022989"/>
    </source>
</evidence>
<feature type="domain" description="ABC3 transporter permease C-terminal" evidence="7">
    <location>
        <begin position="677"/>
        <end position="791"/>
    </location>
</feature>
<comment type="caution">
    <text evidence="9">The sequence shown here is derived from an EMBL/GenBank/DDBJ whole genome shotgun (WGS) entry which is preliminary data.</text>
</comment>
<evidence type="ECO:0000313" key="10">
    <source>
        <dbReference type="Proteomes" id="UP000095552"/>
    </source>
</evidence>
<dbReference type="PANTHER" id="PTHR30572">
    <property type="entry name" value="MEMBRANE COMPONENT OF TRANSPORTER-RELATED"/>
    <property type="match status" value="1"/>
</dbReference>
<feature type="transmembrane region" description="Helical" evidence="6">
    <location>
        <begin position="670"/>
        <end position="698"/>
    </location>
</feature>